<dbReference type="Proteomes" id="UP001630127">
    <property type="component" value="Unassembled WGS sequence"/>
</dbReference>
<dbReference type="SUPFAM" id="SSF49599">
    <property type="entry name" value="TRAF domain-like"/>
    <property type="match status" value="1"/>
</dbReference>
<keyword evidence="3" id="KW-0833">Ubl conjugation pathway</keyword>
<dbReference type="InterPro" id="IPR000210">
    <property type="entry name" value="BTB/POZ_dom"/>
</dbReference>
<dbReference type="PANTHER" id="PTHR46336">
    <property type="entry name" value="OS02G0260700 PROTEIN"/>
    <property type="match status" value="1"/>
</dbReference>
<evidence type="ECO:0000313" key="6">
    <source>
        <dbReference type="Proteomes" id="UP001630127"/>
    </source>
</evidence>
<dbReference type="Gene3D" id="1.25.40.420">
    <property type="match status" value="1"/>
</dbReference>
<dbReference type="InterPro" id="IPR045890">
    <property type="entry name" value="POB1-like"/>
</dbReference>
<dbReference type="CDD" id="cd18186">
    <property type="entry name" value="BTB_POZ_ZBTB_KLHL-like"/>
    <property type="match status" value="1"/>
</dbReference>
<evidence type="ECO:0000259" key="4">
    <source>
        <dbReference type="PROSITE" id="PS50097"/>
    </source>
</evidence>
<proteinExistence type="predicted"/>
<gene>
    <name evidence="5" type="ORF">ACH5RR_032989</name>
</gene>
<dbReference type="Pfam" id="PF00651">
    <property type="entry name" value="BTB"/>
    <property type="match status" value="1"/>
</dbReference>
<dbReference type="SUPFAM" id="SSF54695">
    <property type="entry name" value="POZ domain"/>
    <property type="match status" value="1"/>
</dbReference>
<dbReference type="SMART" id="SM00875">
    <property type="entry name" value="BACK"/>
    <property type="match status" value="1"/>
</dbReference>
<sequence length="501" mass="57736">MSSFPDRVLRLEIMPDSADKWSNAQGNQHVADKSNNCKHRREDSIEKIPLDATAFAEERILHYEEPDTENDVGYGSQNEGEKTRHEAAMYCSGTVKVTKLHISTDLLAKRSPFFSKLFSNGMRESRKRYVTICINASEEAAFLELLNFMQTNTLPNTTVPALLDILTIADKFEVISCMNYCSNLLQNMPITLEYALQYLQLPSSIQIAEAFNPLVDAAKHFLAACYKDTKKYKDEIRCLPLAGIEAILLSDDLQVASEDALYDLVMEWAKIHYPKLEERREILTTRLGRYIRFPYMTFRKLKRILFCNDFEPEFASRVVLEALIFKSEAPEHQRSLVAGEHNSKSRSFVERAYRYRPVKVVEFDIPHQQCVVYLDLKREECQNLYPARRVYSQAFHLAGQVFFLTACCNIDENSSFHHFGLFLGMQEKSIMTLEINYEFAARSKLTKEFISKYKGHSTFIGGKAVGVRNLFGIPWSSFMAEDSLYFMDNLLHLRAEITINH</sequence>
<dbReference type="InterPro" id="IPR011705">
    <property type="entry name" value="BACK"/>
</dbReference>
<comment type="caution">
    <text evidence="5">The sequence shown here is derived from an EMBL/GenBank/DDBJ whole genome shotgun (WGS) entry which is preliminary data.</text>
</comment>
<dbReference type="FunFam" id="1.25.40.420:FF:000008">
    <property type="entry name" value="BTB/POZ domain-containing protein POB1"/>
    <property type="match status" value="1"/>
</dbReference>
<dbReference type="PANTHER" id="PTHR46336:SF3">
    <property type="entry name" value="BTB_POZ DOMAIN-CONTAINING PROTEIN POB1"/>
    <property type="match status" value="1"/>
</dbReference>
<accession>A0ABD2YMU7</accession>
<evidence type="ECO:0000313" key="5">
    <source>
        <dbReference type="EMBL" id="KAL3507607.1"/>
    </source>
</evidence>
<keyword evidence="6" id="KW-1185">Reference proteome</keyword>
<dbReference type="PROSITE" id="PS50097">
    <property type="entry name" value="BTB"/>
    <property type="match status" value="1"/>
</dbReference>
<comment type="pathway">
    <text evidence="2">Protein modification; protein ubiquitination.</text>
</comment>
<name>A0ABD2YMU7_9GENT</name>
<evidence type="ECO:0000256" key="1">
    <source>
        <dbReference type="ARBA" id="ARBA00002668"/>
    </source>
</evidence>
<dbReference type="InterPro" id="IPR011333">
    <property type="entry name" value="SKP1/BTB/POZ_sf"/>
</dbReference>
<feature type="domain" description="BTB" evidence="4">
    <location>
        <begin position="85"/>
        <end position="158"/>
    </location>
</feature>
<organism evidence="5 6">
    <name type="scientific">Cinchona calisaya</name>
    <dbReference type="NCBI Taxonomy" id="153742"/>
    <lineage>
        <taxon>Eukaryota</taxon>
        <taxon>Viridiplantae</taxon>
        <taxon>Streptophyta</taxon>
        <taxon>Embryophyta</taxon>
        <taxon>Tracheophyta</taxon>
        <taxon>Spermatophyta</taxon>
        <taxon>Magnoliopsida</taxon>
        <taxon>eudicotyledons</taxon>
        <taxon>Gunneridae</taxon>
        <taxon>Pentapetalae</taxon>
        <taxon>asterids</taxon>
        <taxon>lamiids</taxon>
        <taxon>Gentianales</taxon>
        <taxon>Rubiaceae</taxon>
        <taxon>Cinchonoideae</taxon>
        <taxon>Cinchoneae</taxon>
        <taxon>Cinchona</taxon>
    </lineage>
</organism>
<dbReference type="Gene3D" id="3.30.710.10">
    <property type="entry name" value="Potassium Channel Kv1.1, Chain A"/>
    <property type="match status" value="1"/>
</dbReference>
<evidence type="ECO:0000256" key="2">
    <source>
        <dbReference type="ARBA" id="ARBA00004906"/>
    </source>
</evidence>
<dbReference type="AlphaFoldDB" id="A0ABD2YMU7"/>
<comment type="function">
    <text evidence="1">May act as a substrate-specific adapter of an E3 ubiquitin-protein ligase complex (CUL3-RBX1-BTB) which mediates the ubiquitination and subsequent proteasomal degradation of target proteins.</text>
</comment>
<dbReference type="SMART" id="SM00225">
    <property type="entry name" value="BTB"/>
    <property type="match status" value="1"/>
</dbReference>
<dbReference type="Pfam" id="PF07707">
    <property type="entry name" value="BACK"/>
    <property type="match status" value="1"/>
</dbReference>
<protein>
    <recommendedName>
        <fullName evidence="4">BTB domain-containing protein</fullName>
    </recommendedName>
</protein>
<reference evidence="5 6" key="1">
    <citation type="submission" date="2024-11" db="EMBL/GenBank/DDBJ databases">
        <title>A near-complete genome assembly of Cinchona calisaya.</title>
        <authorList>
            <person name="Lian D.C."/>
            <person name="Zhao X.W."/>
            <person name="Wei L."/>
        </authorList>
    </citation>
    <scope>NUCLEOTIDE SEQUENCE [LARGE SCALE GENOMIC DNA]</scope>
    <source>
        <tissue evidence="5">Nenye</tissue>
    </source>
</reference>
<dbReference type="EMBL" id="JBJUIK010000013">
    <property type="protein sequence ID" value="KAL3507607.1"/>
    <property type="molecule type" value="Genomic_DNA"/>
</dbReference>
<evidence type="ECO:0000256" key="3">
    <source>
        <dbReference type="ARBA" id="ARBA00022786"/>
    </source>
</evidence>